<evidence type="ECO:0000313" key="2">
    <source>
        <dbReference type="Proteomes" id="UP000284407"/>
    </source>
</evidence>
<dbReference type="RefSeq" id="WP_025061039.1">
    <property type="nucleotide sequence ID" value="NZ_RAQK01000001.1"/>
</dbReference>
<reference evidence="1 2" key="1">
    <citation type="submission" date="2018-09" db="EMBL/GenBank/DDBJ databases">
        <title>Genomic Encyclopedia of Archaeal and Bacterial Type Strains, Phase II (KMG-II): from individual species to whole genera.</title>
        <authorList>
            <person name="Goeker M."/>
        </authorList>
    </citation>
    <scope>NUCLEOTIDE SEQUENCE [LARGE SCALE GENOMIC DNA]</scope>
    <source>
        <strain evidence="1 2">DSM 11458</strain>
    </source>
</reference>
<dbReference type="Proteomes" id="UP000284407">
    <property type="component" value="Unassembled WGS sequence"/>
</dbReference>
<accession>A0A420DTZ7</accession>
<dbReference type="STRING" id="1443111.Z949_334"/>
<dbReference type="AlphaFoldDB" id="A0A420DTZ7"/>
<organism evidence="1 2">
    <name type="scientific">Sulfitobacter guttiformis</name>
    <dbReference type="NCBI Taxonomy" id="74349"/>
    <lineage>
        <taxon>Bacteria</taxon>
        <taxon>Pseudomonadati</taxon>
        <taxon>Pseudomonadota</taxon>
        <taxon>Alphaproteobacteria</taxon>
        <taxon>Rhodobacterales</taxon>
        <taxon>Roseobacteraceae</taxon>
        <taxon>Sulfitobacter</taxon>
    </lineage>
</organism>
<name>A0A420DTZ7_9RHOB</name>
<sequence length="257" mass="27947">MKIDWSPLTAELALCRRAGLPVPLWWRDDDAVAATAALDLLSDLAATTGVNVHVAVIPERIAPSLAPAFASRPALVPVIHGWRHISHAPEGAKNAEFGHQREGAFAELKLAYKRLDHEFGARLVPLFVPPWNRMAAEFHPALVSAKYCGLSTFGPRPTVTLVKGLVQINTHIDPIFWRGHRGLVDPEVLVAEITATLRDRRTGQTDSTEPLGLLTHHLVHSAEVWDFTADVLRVLLDAGAVPADIGALVQTGRNPSI</sequence>
<gene>
    <name evidence="1" type="ORF">C8N30_2267</name>
</gene>
<protein>
    <recommendedName>
        <fullName evidence="3">Polysaccharide deacetylase</fullName>
    </recommendedName>
</protein>
<dbReference type="InterPro" id="IPR011330">
    <property type="entry name" value="Glyco_hydro/deAcase_b/a-brl"/>
</dbReference>
<dbReference type="GO" id="GO:0005975">
    <property type="term" value="P:carbohydrate metabolic process"/>
    <property type="evidence" value="ECO:0007669"/>
    <property type="project" value="InterPro"/>
</dbReference>
<evidence type="ECO:0008006" key="3">
    <source>
        <dbReference type="Google" id="ProtNLM"/>
    </source>
</evidence>
<proteinExistence type="predicted"/>
<dbReference type="OrthoDB" id="6086702at2"/>
<evidence type="ECO:0000313" key="1">
    <source>
        <dbReference type="EMBL" id="RKE97648.1"/>
    </source>
</evidence>
<dbReference type="SUPFAM" id="SSF88713">
    <property type="entry name" value="Glycoside hydrolase/deacetylase"/>
    <property type="match status" value="1"/>
</dbReference>
<keyword evidence="2" id="KW-1185">Reference proteome</keyword>
<dbReference type="EMBL" id="RAQK01000001">
    <property type="protein sequence ID" value="RKE97648.1"/>
    <property type="molecule type" value="Genomic_DNA"/>
</dbReference>
<comment type="caution">
    <text evidence="1">The sequence shown here is derived from an EMBL/GenBank/DDBJ whole genome shotgun (WGS) entry which is preliminary data.</text>
</comment>